<dbReference type="OrthoDB" id="280692at2"/>
<dbReference type="InterPro" id="IPR051021">
    <property type="entry name" value="Mito_Ser/Thr_phosphatase"/>
</dbReference>
<protein>
    <submittedName>
        <fullName evidence="2">Broad specificity phosphatase PhoE</fullName>
    </submittedName>
</protein>
<keyword evidence="3" id="KW-1185">Reference proteome</keyword>
<dbReference type="InterPro" id="IPR029033">
    <property type="entry name" value="His_PPase_superfam"/>
</dbReference>
<sequence length="225" mass="24252">MSVLILMRHGQASFGETHYDTLSTLGRQQARATGHWLRERAETLTSIRHGPRARQVDTAGLVVEAADFGLSPEQVTGLDEFAEGEEVLAAAAALFGRPMSGPEAPARREQLRCYEAAYEAWSRGELDIPGRASYGEFRSDVRQWLRDVVAVPAAPSGQRILAVTSAGVIAAAVCDVLGLPEAQWCALVRVINNASTTELVFSQGRVALRTFNSAAHLAPELTSPI</sequence>
<dbReference type="STRING" id="34027.SAMN05421829_104185"/>
<organism evidence="2 3">
    <name type="scientific">Aromatoleum tolulyticum</name>
    <dbReference type="NCBI Taxonomy" id="34027"/>
    <lineage>
        <taxon>Bacteria</taxon>
        <taxon>Pseudomonadati</taxon>
        <taxon>Pseudomonadota</taxon>
        <taxon>Betaproteobacteria</taxon>
        <taxon>Rhodocyclales</taxon>
        <taxon>Rhodocyclaceae</taxon>
        <taxon>Aromatoleum</taxon>
    </lineage>
</organism>
<dbReference type="GO" id="GO:0016787">
    <property type="term" value="F:hydrolase activity"/>
    <property type="evidence" value="ECO:0007669"/>
    <property type="project" value="UniProtKB-KW"/>
</dbReference>
<dbReference type="Proteomes" id="UP000186819">
    <property type="component" value="Unassembled WGS sequence"/>
</dbReference>
<reference evidence="3" key="1">
    <citation type="submission" date="2017-01" db="EMBL/GenBank/DDBJ databases">
        <authorList>
            <person name="Varghese N."/>
            <person name="Submissions S."/>
        </authorList>
    </citation>
    <scope>NUCLEOTIDE SEQUENCE [LARGE SCALE GENOMIC DNA]</scope>
    <source>
        <strain evidence="3">ATCC 51758</strain>
    </source>
</reference>
<dbReference type="EMBL" id="FTMD01000004">
    <property type="protein sequence ID" value="SIQ43501.1"/>
    <property type="molecule type" value="Genomic_DNA"/>
</dbReference>
<proteinExistence type="predicted"/>
<evidence type="ECO:0000313" key="2">
    <source>
        <dbReference type="EMBL" id="SIQ43501.1"/>
    </source>
</evidence>
<dbReference type="AlphaFoldDB" id="A0A1N6SR23"/>
<dbReference type="Gene3D" id="3.40.50.1240">
    <property type="entry name" value="Phosphoglycerate mutase-like"/>
    <property type="match status" value="1"/>
</dbReference>
<name>A0A1N6SR23_9RHOO</name>
<keyword evidence="1" id="KW-0378">Hydrolase</keyword>
<dbReference type="InterPro" id="IPR013078">
    <property type="entry name" value="His_Pase_superF_clade-1"/>
</dbReference>
<dbReference type="PANTHER" id="PTHR20935:SF0">
    <property type="entry name" value="SERINE_THREONINE-PROTEIN PHOSPHATASE PGAM5, MITOCHONDRIAL"/>
    <property type="match status" value="1"/>
</dbReference>
<dbReference type="RefSeq" id="WP_076601535.1">
    <property type="nucleotide sequence ID" value="NZ_FTMD01000004.1"/>
</dbReference>
<dbReference type="CDD" id="cd07040">
    <property type="entry name" value="HP"/>
    <property type="match status" value="1"/>
</dbReference>
<accession>A0A1N6SR23</accession>
<evidence type="ECO:0000313" key="3">
    <source>
        <dbReference type="Proteomes" id="UP000186819"/>
    </source>
</evidence>
<dbReference type="SMART" id="SM00855">
    <property type="entry name" value="PGAM"/>
    <property type="match status" value="1"/>
</dbReference>
<gene>
    <name evidence="2" type="ORF">SAMN05421829_104185</name>
</gene>
<evidence type="ECO:0000256" key="1">
    <source>
        <dbReference type="ARBA" id="ARBA00022801"/>
    </source>
</evidence>
<dbReference type="Pfam" id="PF00300">
    <property type="entry name" value="His_Phos_1"/>
    <property type="match status" value="2"/>
</dbReference>
<dbReference type="SUPFAM" id="SSF53254">
    <property type="entry name" value="Phosphoglycerate mutase-like"/>
    <property type="match status" value="1"/>
</dbReference>
<dbReference type="PANTHER" id="PTHR20935">
    <property type="entry name" value="PHOSPHOGLYCERATE MUTASE-RELATED"/>
    <property type="match status" value="1"/>
</dbReference>